<dbReference type="EMBL" id="DXDA01000001">
    <property type="protein sequence ID" value="HIY67801.1"/>
    <property type="molecule type" value="Genomic_DNA"/>
</dbReference>
<feature type="signal peptide" evidence="10">
    <location>
        <begin position="1"/>
        <end position="31"/>
    </location>
</feature>
<dbReference type="AlphaFoldDB" id="A0A9D2CA00"/>
<keyword evidence="10" id="KW-0732">Signal</keyword>
<dbReference type="InterPro" id="IPR023996">
    <property type="entry name" value="TonB-dep_OMP_SusC/RagA"/>
</dbReference>
<dbReference type="Gene3D" id="2.40.170.20">
    <property type="entry name" value="TonB-dependent receptor, beta-barrel domain"/>
    <property type="match status" value="1"/>
</dbReference>
<dbReference type="Pfam" id="PF00593">
    <property type="entry name" value="TonB_dep_Rec_b-barrel"/>
    <property type="match status" value="1"/>
</dbReference>
<evidence type="ECO:0000256" key="7">
    <source>
        <dbReference type="ARBA" id="ARBA00023237"/>
    </source>
</evidence>
<dbReference type="InterPro" id="IPR036942">
    <property type="entry name" value="Beta-barrel_TonB_sf"/>
</dbReference>
<keyword evidence="5 9" id="KW-0798">TonB box</keyword>
<evidence type="ECO:0000259" key="12">
    <source>
        <dbReference type="Pfam" id="PF07715"/>
    </source>
</evidence>
<sequence>MKRNVRNWVRSVVLAVLLLAGGGLTPLSAQSASNGRVTGKVTDPDKQPLVGAVVMVKGTSRGTTTLADGTYSIQAKSNDILIFTLLGYGEKHVAVNRRTRIDVTLEEEANAIDDVVIEVGYGSMARKDITGTLSNVKVDELVKAPVINFDQALQGRIAGVSITSADGQPGADMDVVIRGANSLTQSNSPLYVVDGFPIEDFSSAAINTSDIASLTVLKDASATAIYGARGANGVIIIETNRGFEGKPTITYNGTYGFQTVTKKMEMMNAYEFVNYQIERQPSSVDTYLNNLDRTLEDYKRMGQGIDWQDKLFQNAPLHMHNLSLSGGTKQTKYSVSLSMADQEGVIICSGYEKYQGRISLTQQLNKRAKLQVNASYTSDKTYGQTSSAALSSSNAYASYLMYRTWAFRPVITNTSSLDEELFDDEFDGNNSAVMNPIISSENEDKVTRKQTFLSNAKIDYNLHKNLRLSVSGGYTRYTYLSTEFNNSYTYKGYPTLTNTKGVNGSVLNRERSNWMNENTLTYTKNWKNGRHKLNAVAGFTLEGERDKRFGFSAMNVPNESLGISGLDDGLPDTTTAQISENYLMSWLGRVNYSYRSRYMFTVSFRADGSSKFSPANRWGFFPSGAFAWRIGEEKFMRRLRFLDDAKLRVSYGVTGNNRVGDFSIYPSLSLSDYYSFNNGQPSEAIVTKSLGNSDLTWESTDQLDLGLDLRLFKNRLSLTVDWYQKITRDLLLNANLPYSSGYTTVYKNIGKIRNRGLEITLNTVNVKTKNFEWTSDFNISFNRSRVLALAEGEENYLSKISFTGDFNATYLYLAKVGQPIAQFYGIQWDGVYGYEDFDRDSAGNYVLKKSVPTNGNARETIQPGDIKYVDQNGDGVVNDQDNVVIGRCEPIHVGGFNNNFTYKGLSLSVFFQWRYGSDVMNANRIIFEGNYANKSINQYKSYVDHWTPENTDSKNFRVGGRGPSGVYSSRTIEDGSFLRLKTLQLSYTLPKKFTRKLRLQTVQVYLSGQNLWTWTAYSGLDPEVSTRNSALTPGFDYSAYARNRIYTAGIKLVF</sequence>
<dbReference type="InterPro" id="IPR008969">
    <property type="entry name" value="CarboxyPept-like_regulatory"/>
</dbReference>
<keyword evidence="6 8" id="KW-0472">Membrane</keyword>
<gene>
    <name evidence="13" type="ORF">H9828_00105</name>
</gene>
<evidence type="ECO:0000256" key="2">
    <source>
        <dbReference type="ARBA" id="ARBA00022448"/>
    </source>
</evidence>
<evidence type="ECO:0000256" key="8">
    <source>
        <dbReference type="PROSITE-ProRule" id="PRU01360"/>
    </source>
</evidence>
<dbReference type="Pfam" id="PF07715">
    <property type="entry name" value="Plug"/>
    <property type="match status" value="1"/>
</dbReference>
<comment type="similarity">
    <text evidence="8 9">Belongs to the TonB-dependent receptor family.</text>
</comment>
<keyword evidence="7 8" id="KW-0998">Cell outer membrane</keyword>
<keyword evidence="2 8" id="KW-0813">Transport</keyword>
<dbReference type="InterPro" id="IPR012910">
    <property type="entry name" value="Plug_dom"/>
</dbReference>
<organism evidence="13 14">
    <name type="scientific">Candidatus Alistipes intestinigallinarum</name>
    <dbReference type="NCBI Taxonomy" id="2838440"/>
    <lineage>
        <taxon>Bacteria</taxon>
        <taxon>Pseudomonadati</taxon>
        <taxon>Bacteroidota</taxon>
        <taxon>Bacteroidia</taxon>
        <taxon>Bacteroidales</taxon>
        <taxon>Rikenellaceae</taxon>
        <taxon>Alistipes</taxon>
    </lineage>
</organism>
<dbReference type="Proteomes" id="UP000886844">
    <property type="component" value="Unassembled WGS sequence"/>
</dbReference>
<keyword evidence="4 8" id="KW-0812">Transmembrane</keyword>
<dbReference type="InterPro" id="IPR023997">
    <property type="entry name" value="TonB-dep_OMP_SusC/RagA_CS"/>
</dbReference>
<comment type="subcellular location">
    <subcellularLocation>
        <location evidence="1 8">Cell outer membrane</location>
        <topology evidence="1 8">Multi-pass membrane protein</topology>
    </subcellularLocation>
</comment>
<dbReference type="SUPFAM" id="SSF56935">
    <property type="entry name" value="Porins"/>
    <property type="match status" value="1"/>
</dbReference>
<dbReference type="PROSITE" id="PS52016">
    <property type="entry name" value="TONB_DEPENDENT_REC_3"/>
    <property type="match status" value="1"/>
</dbReference>
<comment type="caution">
    <text evidence="13">The sequence shown here is derived from an EMBL/GenBank/DDBJ whole genome shotgun (WGS) entry which is preliminary data.</text>
</comment>
<evidence type="ECO:0000256" key="10">
    <source>
        <dbReference type="SAM" id="SignalP"/>
    </source>
</evidence>
<dbReference type="GO" id="GO:0009279">
    <property type="term" value="C:cell outer membrane"/>
    <property type="evidence" value="ECO:0007669"/>
    <property type="project" value="UniProtKB-SubCell"/>
</dbReference>
<dbReference type="NCBIfam" id="TIGR04057">
    <property type="entry name" value="SusC_RagA_signa"/>
    <property type="match status" value="1"/>
</dbReference>
<evidence type="ECO:0000256" key="9">
    <source>
        <dbReference type="RuleBase" id="RU003357"/>
    </source>
</evidence>
<feature type="domain" description="TonB-dependent receptor-like beta-barrel" evidence="11">
    <location>
        <begin position="414"/>
        <end position="842"/>
    </location>
</feature>
<keyword evidence="13" id="KW-0675">Receptor</keyword>
<dbReference type="InterPro" id="IPR000531">
    <property type="entry name" value="Beta-barrel_TonB"/>
</dbReference>
<dbReference type="NCBIfam" id="TIGR04056">
    <property type="entry name" value="OMP_RagA_SusC"/>
    <property type="match status" value="1"/>
</dbReference>
<reference evidence="13" key="2">
    <citation type="submission" date="2021-04" db="EMBL/GenBank/DDBJ databases">
        <authorList>
            <person name="Gilroy R."/>
        </authorList>
    </citation>
    <scope>NUCLEOTIDE SEQUENCE</scope>
    <source>
        <strain evidence="13">5134</strain>
    </source>
</reference>
<evidence type="ECO:0000256" key="3">
    <source>
        <dbReference type="ARBA" id="ARBA00022452"/>
    </source>
</evidence>
<protein>
    <submittedName>
        <fullName evidence="13">TonB-dependent receptor</fullName>
    </submittedName>
</protein>
<feature type="domain" description="TonB-dependent receptor plug" evidence="12">
    <location>
        <begin position="127"/>
        <end position="234"/>
    </location>
</feature>
<dbReference type="Gene3D" id="2.170.130.10">
    <property type="entry name" value="TonB-dependent receptor, plug domain"/>
    <property type="match status" value="1"/>
</dbReference>
<accession>A0A9D2CA00</accession>
<keyword evidence="3 8" id="KW-1134">Transmembrane beta strand</keyword>
<dbReference type="InterPro" id="IPR037066">
    <property type="entry name" value="Plug_dom_sf"/>
</dbReference>
<evidence type="ECO:0000256" key="1">
    <source>
        <dbReference type="ARBA" id="ARBA00004571"/>
    </source>
</evidence>
<evidence type="ECO:0000256" key="5">
    <source>
        <dbReference type="ARBA" id="ARBA00023077"/>
    </source>
</evidence>
<dbReference type="Gene3D" id="2.60.40.1120">
    <property type="entry name" value="Carboxypeptidase-like, regulatory domain"/>
    <property type="match status" value="1"/>
</dbReference>
<reference evidence="13" key="1">
    <citation type="journal article" date="2021" name="PeerJ">
        <title>Extensive microbial diversity within the chicken gut microbiome revealed by metagenomics and culture.</title>
        <authorList>
            <person name="Gilroy R."/>
            <person name="Ravi A."/>
            <person name="Getino M."/>
            <person name="Pursley I."/>
            <person name="Horton D.L."/>
            <person name="Alikhan N.F."/>
            <person name="Baker D."/>
            <person name="Gharbi K."/>
            <person name="Hall N."/>
            <person name="Watson M."/>
            <person name="Adriaenssens E.M."/>
            <person name="Foster-Nyarko E."/>
            <person name="Jarju S."/>
            <person name="Secka A."/>
            <person name="Antonio M."/>
            <person name="Oren A."/>
            <person name="Chaudhuri R.R."/>
            <person name="La Ragione R."/>
            <person name="Hildebrand F."/>
            <person name="Pallen M.J."/>
        </authorList>
    </citation>
    <scope>NUCLEOTIDE SEQUENCE</scope>
    <source>
        <strain evidence="13">5134</strain>
    </source>
</reference>
<evidence type="ECO:0000259" key="11">
    <source>
        <dbReference type="Pfam" id="PF00593"/>
    </source>
</evidence>
<dbReference type="InterPro" id="IPR039426">
    <property type="entry name" value="TonB-dep_rcpt-like"/>
</dbReference>
<feature type="chain" id="PRO_5038788605" evidence="10">
    <location>
        <begin position="32"/>
        <end position="1054"/>
    </location>
</feature>
<name>A0A9D2CA00_9BACT</name>
<evidence type="ECO:0000313" key="13">
    <source>
        <dbReference type="EMBL" id="HIY67801.1"/>
    </source>
</evidence>
<dbReference type="SUPFAM" id="SSF49464">
    <property type="entry name" value="Carboxypeptidase regulatory domain-like"/>
    <property type="match status" value="1"/>
</dbReference>
<proteinExistence type="inferred from homology"/>
<dbReference type="Pfam" id="PF13715">
    <property type="entry name" value="CarbopepD_reg_2"/>
    <property type="match status" value="1"/>
</dbReference>
<evidence type="ECO:0000313" key="14">
    <source>
        <dbReference type="Proteomes" id="UP000886844"/>
    </source>
</evidence>
<evidence type="ECO:0000256" key="4">
    <source>
        <dbReference type="ARBA" id="ARBA00022692"/>
    </source>
</evidence>
<evidence type="ECO:0000256" key="6">
    <source>
        <dbReference type="ARBA" id="ARBA00023136"/>
    </source>
</evidence>